<reference evidence="11" key="1">
    <citation type="submission" date="2023-09" db="EMBL/GenBank/DDBJ databases">
        <title>Paenibacillus sp. chi10 Genome sequencing and assembly.</title>
        <authorList>
            <person name="Kim I."/>
        </authorList>
    </citation>
    <scope>NUCLEOTIDE SEQUENCE [LARGE SCALE GENOMIC DNA]</scope>
    <source>
        <strain evidence="11">chi10</strain>
    </source>
</reference>
<evidence type="ECO:0000256" key="7">
    <source>
        <dbReference type="ARBA" id="ARBA00023268"/>
    </source>
</evidence>
<keyword evidence="3" id="KW-0596">Phosphopantetheine</keyword>
<dbReference type="SUPFAM" id="SSF51735">
    <property type="entry name" value="NAD(P)-binding Rossmann-fold domains"/>
    <property type="match status" value="2"/>
</dbReference>
<feature type="domain" description="Carrier" evidence="8">
    <location>
        <begin position="2351"/>
        <end position="2427"/>
    </location>
</feature>
<dbReference type="InterPro" id="IPR010071">
    <property type="entry name" value="AA_adenyl_dom"/>
</dbReference>
<dbReference type="GO" id="GO:0006633">
    <property type="term" value="P:fatty acid biosynthetic process"/>
    <property type="evidence" value="ECO:0007669"/>
    <property type="project" value="InterPro"/>
</dbReference>
<dbReference type="PROSITE" id="PS00606">
    <property type="entry name" value="KS3_1"/>
    <property type="match status" value="1"/>
</dbReference>
<dbReference type="InterPro" id="IPR013968">
    <property type="entry name" value="PKS_KR"/>
</dbReference>
<keyword evidence="11" id="KW-1185">Reference proteome</keyword>
<dbReference type="SMART" id="SM00823">
    <property type="entry name" value="PKS_PP"/>
    <property type="match status" value="2"/>
</dbReference>
<evidence type="ECO:0000259" key="9">
    <source>
        <dbReference type="PROSITE" id="PS52004"/>
    </source>
</evidence>
<dbReference type="InterPro" id="IPR020806">
    <property type="entry name" value="PKS_PP-bd"/>
</dbReference>
<dbReference type="InterPro" id="IPR014030">
    <property type="entry name" value="Ketoacyl_synth_N"/>
</dbReference>
<dbReference type="CDD" id="cd05930">
    <property type="entry name" value="A_NRPS"/>
    <property type="match status" value="1"/>
</dbReference>
<dbReference type="InterPro" id="IPR036291">
    <property type="entry name" value="NAD(P)-bd_dom_sf"/>
</dbReference>
<dbReference type="SUPFAM" id="SSF53901">
    <property type="entry name" value="Thiolase-like"/>
    <property type="match status" value="1"/>
</dbReference>
<dbReference type="Gene3D" id="3.30.70.3290">
    <property type="match status" value="1"/>
</dbReference>
<organism evidence="10 11">
    <name type="scientific">Paenibacillus suaedae</name>
    <dbReference type="NCBI Taxonomy" id="3077233"/>
    <lineage>
        <taxon>Bacteria</taxon>
        <taxon>Bacillati</taxon>
        <taxon>Bacillota</taxon>
        <taxon>Bacilli</taxon>
        <taxon>Bacillales</taxon>
        <taxon>Paenibacillaceae</taxon>
        <taxon>Paenibacillus</taxon>
    </lineage>
</organism>
<dbReference type="InterPro" id="IPR045851">
    <property type="entry name" value="AMP-bd_C_sf"/>
</dbReference>
<dbReference type="PROSITE" id="PS00012">
    <property type="entry name" value="PHOSPHOPANTETHEINE"/>
    <property type="match status" value="1"/>
</dbReference>
<feature type="domain" description="Ketosynthase family 3 (KS3)" evidence="9">
    <location>
        <begin position="1089"/>
        <end position="1505"/>
    </location>
</feature>
<dbReference type="RefSeq" id="WP_315745091.1">
    <property type="nucleotide sequence ID" value="NZ_JAVYAA010000002.1"/>
</dbReference>
<dbReference type="Gene3D" id="2.30.38.10">
    <property type="entry name" value="Luciferase, Domain 3"/>
    <property type="match status" value="1"/>
</dbReference>
<comment type="caution">
    <text evidence="10">The sequence shown here is derived from an EMBL/GenBank/DDBJ whole genome shotgun (WGS) entry which is preliminary data.</text>
</comment>
<dbReference type="Gene3D" id="1.10.1200.10">
    <property type="entry name" value="ACP-like"/>
    <property type="match status" value="2"/>
</dbReference>
<dbReference type="Pfam" id="PF22621">
    <property type="entry name" value="CurL-like_PKS_C"/>
    <property type="match status" value="1"/>
</dbReference>
<dbReference type="Pfam" id="PF13193">
    <property type="entry name" value="AMP-binding_C"/>
    <property type="match status" value="1"/>
</dbReference>
<dbReference type="PANTHER" id="PTHR43775:SF37">
    <property type="entry name" value="SI:DKEY-61P9.11"/>
    <property type="match status" value="1"/>
</dbReference>
<dbReference type="InterPro" id="IPR049490">
    <property type="entry name" value="C883_1060-like_KR_N"/>
</dbReference>
<evidence type="ECO:0000256" key="3">
    <source>
        <dbReference type="ARBA" id="ARBA00022450"/>
    </source>
</evidence>
<dbReference type="InterPro" id="IPR023213">
    <property type="entry name" value="CAT-like_dom_sf"/>
</dbReference>
<keyword evidence="6" id="KW-0045">Antibiotic biosynthesis</keyword>
<dbReference type="Proteomes" id="UP001250538">
    <property type="component" value="Unassembled WGS sequence"/>
</dbReference>
<evidence type="ECO:0000259" key="8">
    <source>
        <dbReference type="PROSITE" id="PS50075"/>
    </source>
</evidence>
<dbReference type="PANTHER" id="PTHR43775">
    <property type="entry name" value="FATTY ACID SYNTHASE"/>
    <property type="match status" value="1"/>
</dbReference>
<dbReference type="Pfam" id="PF00550">
    <property type="entry name" value="PP-binding"/>
    <property type="match status" value="2"/>
</dbReference>
<dbReference type="Gene3D" id="1.10.1240.100">
    <property type="match status" value="1"/>
</dbReference>
<dbReference type="Gene3D" id="3.30.559.10">
    <property type="entry name" value="Chloramphenicol acetyltransferase-like domain"/>
    <property type="match status" value="1"/>
</dbReference>
<dbReference type="Gene3D" id="3.40.47.10">
    <property type="match status" value="1"/>
</dbReference>
<dbReference type="GO" id="GO:0004315">
    <property type="term" value="F:3-oxoacyl-[acyl-carrier-protein] synthase activity"/>
    <property type="evidence" value="ECO:0007669"/>
    <property type="project" value="InterPro"/>
</dbReference>
<dbReference type="Pfam" id="PF08659">
    <property type="entry name" value="KR"/>
    <property type="match status" value="1"/>
</dbReference>
<dbReference type="NCBIfam" id="TIGR01733">
    <property type="entry name" value="AA-adenyl-dom"/>
    <property type="match status" value="1"/>
</dbReference>
<evidence type="ECO:0000313" key="11">
    <source>
        <dbReference type="Proteomes" id="UP001250538"/>
    </source>
</evidence>
<dbReference type="FunFam" id="3.40.50.980:FF:000001">
    <property type="entry name" value="Non-ribosomal peptide synthetase"/>
    <property type="match status" value="1"/>
</dbReference>
<evidence type="ECO:0000256" key="6">
    <source>
        <dbReference type="ARBA" id="ARBA00023194"/>
    </source>
</evidence>
<dbReference type="InterPro" id="IPR001242">
    <property type="entry name" value="Condensation_dom"/>
</dbReference>
<protein>
    <submittedName>
        <fullName evidence="10">Amino acid adenylation domain-containing protein</fullName>
    </submittedName>
</protein>
<dbReference type="PROSITE" id="PS00455">
    <property type="entry name" value="AMP_BINDING"/>
    <property type="match status" value="1"/>
</dbReference>
<evidence type="ECO:0000313" key="10">
    <source>
        <dbReference type="EMBL" id="MDT8976486.1"/>
    </source>
</evidence>
<dbReference type="GO" id="GO:0071770">
    <property type="term" value="P:DIM/DIP cell wall layer assembly"/>
    <property type="evidence" value="ECO:0007669"/>
    <property type="project" value="TreeGrafter"/>
</dbReference>
<dbReference type="Gene3D" id="3.40.50.980">
    <property type="match status" value="2"/>
</dbReference>
<dbReference type="Gene3D" id="3.40.50.720">
    <property type="entry name" value="NAD(P)-binding Rossmann-like Domain"/>
    <property type="match status" value="1"/>
</dbReference>
<dbReference type="InterPro" id="IPR020845">
    <property type="entry name" value="AMP-binding_CS"/>
</dbReference>
<dbReference type="InterPro" id="IPR000873">
    <property type="entry name" value="AMP-dep_synth/lig_dom"/>
</dbReference>
<accession>A0AAJ2N469</accession>
<dbReference type="InterPro" id="IPR018201">
    <property type="entry name" value="Ketoacyl_synth_AS"/>
</dbReference>
<comment type="cofactor">
    <cofactor evidence="1">
        <name>pantetheine 4'-phosphate</name>
        <dbReference type="ChEBI" id="CHEBI:47942"/>
    </cofactor>
</comment>
<dbReference type="CDD" id="cd00833">
    <property type="entry name" value="PKS"/>
    <property type="match status" value="1"/>
</dbReference>
<keyword evidence="5" id="KW-0808">Transferase</keyword>
<dbReference type="GO" id="GO:0031177">
    <property type="term" value="F:phosphopantetheine binding"/>
    <property type="evidence" value="ECO:0007669"/>
    <property type="project" value="InterPro"/>
</dbReference>
<dbReference type="SUPFAM" id="SSF52777">
    <property type="entry name" value="CoA-dependent acyltransferases"/>
    <property type="match status" value="2"/>
</dbReference>
<evidence type="ECO:0000256" key="2">
    <source>
        <dbReference type="ARBA" id="ARBA00006432"/>
    </source>
</evidence>
<dbReference type="FunFam" id="2.30.38.10:FF:000001">
    <property type="entry name" value="Non-ribosomal peptide synthetase PvdI"/>
    <property type="match status" value="1"/>
</dbReference>
<dbReference type="FunFam" id="1.10.1200.10:FF:000005">
    <property type="entry name" value="Nonribosomal peptide synthetase 1"/>
    <property type="match status" value="1"/>
</dbReference>
<dbReference type="InterPro" id="IPR050091">
    <property type="entry name" value="PKS_NRPS_Biosynth_Enz"/>
</dbReference>
<dbReference type="GO" id="GO:0005886">
    <property type="term" value="C:plasma membrane"/>
    <property type="evidence" value="ECO:0007669"/>
    <property type="project" value="TreeGrafter"/>
</dbReference>
<keyword evidence="4" id="KW-0597">Phosphoprotein</keyword>
<comment type="similarity">
    <text evidence="2">Belongs to the ATP-dependent AMP-binding enzyme family.</text>
</comment>
<dbReference type="CDD" id="cd08953">
    <property type="entry name" value="KR_2_SDR_x"/>
    <property type="match status" value="1"/>
</dbReference>
<evidence type="ECO:0000256" key="1">
    <source>
        <dbReference type="ARBA" id="ARBA00001957"/>
    </source>
</evidence>
<keyword evidence="7" id="KW-0511">Multifunctional enzyme</keyword>
<dbReference type="SUPFAM" id="SSF47336">
    <property type="entry name" value="ACP-like"/>
    <property type="match status" value="2"/>
</dbReference>
<sequence length="2449" mass="275497">MAQKVNNQNIEDIIALSPTQEGILFHCLKEPEVPLYLSQVALHITGELDAEILQKALNWMAVDNECLRSVIRWENLSQPVQIVLKQQKLILSQEDLSTLSPADTETRLSEIGRREQNNGFDLTKGPLLRTVLCKKDANSYTILLQFHHIILDGWSLGLFLSEWLQTYELLLHDQHVSRSSKPAYMAYIKWLQQYDHEQARQFWQTELESLSSYTKLPYAQQTRTQGGDIHKVEIDLHSIFPQVEEFSRAYSVSASSIMNAAWALLLQRYNDSNEVVYGLTVSGRPDVLPQVERMIGLFINTIPVIVSEAGDLSIIDYIRHIHNKLIHYKKSENLPLSDIQSISRMKGTETLFNHILVFENYPLDMQLLQGSFSSFNIIGYEEYEVNHYDLTVSFLLAGRPMLKLEYHSDLFEQWIVHKMGEHFISILQQFMNQAELPVAGVELLTEVEKQQLLVEFNQTDRMDLKQDKTVYQFFVEQSQATPEYTAVVFQESRLTYCELAQQAERLAGFLRDRGAGEGRIIALLMDWSTDLITAIMGVLGSGSAYLPIDPSYPEERIRYIVESSKVSIIVTMEQYQGVAAAMVRTTVVLEQGHCRLVENTAAGQSVAADHGGVDFPLAYVIYTSGSTGTPKGVMIDQRSFTEFVLWTLEEYDHTPGYQVLLSNSYAFDSSIQQIFSPLVSGGTLHLLHPDVRKNADQYMDYLQKHRINSIDEIPVLMNMLVEQAEERSERPVLPDLTSLSLGSEYVPISLVRKCREILNPTGKIINGYGPAETTVETSTYHFDGNSEHEISLIGKPRSNLKIYIVDRNNRLCPIGIPGEICVSGTGLSRGYLGQPELTAERFIPNPFSDIPGDKMYKTGDVGQWQKDGNLQYLGRVDNQVKIRGYRVEIGEIEEALLQHPQIQDAVVVLQGKALNNPVLCAFLKSRTEPSTAELRQFLADKLPSYMIPSFYQYSEAYPLSPNGKINRKALENTEIVRTGEDYSEPRHELDQKLVDIWKNVLNLSHVGIQSNFFELGGNSIQIMRLYNLLKKELPEIKLEISDLFSYNTIAQLADYIMQPADDILSAPKNKDRLEQSVQPGEGKETSKAGQDIAIIGIGIHLPEIDGPDQFWDMLVNGQTTIREIPSSRKLLDPTGYRDKNYLRYGYLEGIDEFDPQFFGISPKLAKSMDPNQRIMLETAYHTLEDAGYTREELHNRPVGVFMAGIIPTYYQYLDLKIDELMSSNLPANLAGRLSYHFGFNGPSMVIETACSSSLTAVHTAVQALRNGECELALAGGIHLDIEPIERELAMESNIVSPSECCRAFSEQADGTIGGEGSVCILLKPLEQAVRHNDRVYAVIKGSAITQDGARSNGITAPSPDAQAETLLKAWSNANIDPTTISYIEAHGTGTRLGDPIEIKGIQKAFMQYTDRKQFIRLGSLKSNVGHLDSAAGLAGLVKTALSLQHNELPASLHATPLNSLIPFEQTPVLVNGTLSSWQPVAGEPLRAGVSSFGLSGTNVHIILEKFEPQSVLDGPQNGSDPDQVQQIPYLFTVSGSTPAIVQRKIDGLRQHLMHNHQAALADISYTLNCRRSQDNYRFAVVAHTRKELIERLEQAAEIHARHGQTEARVSLWLQDYIPGAERLYDQLVLTGWINREQRAQYDEYIAASSDDPQLRARAIYASFLYAIVSLLQATGLNYELSGIGIGAAVSNVMQNKGTLANVTDAALHTSLAQHNTNMNEQQWFAHRGILLTAGAIPIHQLLDTASQSTEGSSIPPQQWEADVFGFTQGDHQLLTVLSHLYKAGWNLDLTPIQTGNVVSLPVYPFERKSYWFDMNSTKRKAIEVRHQEQQETGAVTSKLLHRLYWKPTQLQRERKHLLQGVLLIVGEHSDWQEQLANKFRGEGMDVVQMYHGSQYRQLERQVYEVNINEEDQIADVLKQLRDSGQIVNTCIHISSSQPLQDRMVTDRKQLSAVVDGILAPAWYLTRQLALHTAATPARLFHITRNADKVASEDAIVDPLQSFIVSLNRSANHEYPLLESRCIDLEASEWAKDVSLHHIYNEVCWHDETKEVAYRNGTRYVRYLNESVPSKTKRELFRNDGVYLVTGGTGGIATEICRAIASKYRATFVLLGRTREENMSQRQLADIRSLAELGADVQYFAVNIAERNELESTVERISTQYGNVDGVIHAAGILGKRVSLQEASMEDYQDVYEAKVYGTVLLDMLLREHMVDFFMTFSSVDAILSEKNLGPYTSANHFMDQYALQQRQLGRQFISIQWGGWQFTGMGSKNEELQSSHIHEIARLSPLILGYDRKQGIGAFWTITGARSSHLMVTGLDEQDLQALDKQAYFKLEPDLRKRMNASSAKLSIADISLESIESTVARVWTEMLEMEQAPDVNENYFSIGGDSILGIDITVQLSQIYQLQLDANTLFRYDTIRSLSRFIHEQLQDAKPVSKIRSSIPKAVPMNQE</sequence>
<dbReference type="PROSITE" id="PS52004">
    <property type="entry name" value="KS3_2"/>
    <property type="match status" value="1"/>
</dbReference>
<dbReference type="Pfam" id="PF00109">
    <property type="entry name" value="ketoacyl-synt"/>
    <property type="match status" value="1"/>
</dbReference>
<dbReference type="PROSITE" id="PS50075">
    <property type="entry name" value="CARRIER"/>
    <property type="match status" value="2"/>
</dbReference>
<dbReference type="InterPro" id="IPR025110">
    <property type="entry name" value="AMP-bd_C"/>
</dbReference>
<dbReference type="InterPro" id="IPR014031">
    <property type="entry name" value="Ketoacyl_synth_C"/>
</dbReference>
<dbReference type="SUPFAM" id="SSF56801">
    <property type="entry name" value="Acetyl-CoA synthetase-like"/>
    <property type="match status" value="1"/>
</dbReference>
<dbReference type="EMBL" id="JAVYAA010000002">
    <property type="protein sequence ID" value="MDT8976486.1"/>
    <property type="molecule type" value="Genomic_DNA"/>
</dbReference>
<dbReference type="Gene3D" id="3.30.300.30">
    <property type="match status" value="1"/>
</dbReference>
<dbReference type="InterPro" id="IPR006162">
    <property type="entry name" value="Ppantetheine_attach_site"/>
</dbReference>
<dbReference type="SMART" id="SM00825">
    <property type="entry name" value="PKS_KS"/>
    <property type="match status" value="1"/>
</dbReference>
<feature type="domain" description="Carrier" evidence="8">
    <location>
        <begin position="984"/>
        <end position="1060"/>
    </location>
</feature>
<evidence type="ECO:0000256" key="4">
    <source>
        <dbReference type="ARBA" id="ARBA00022553"/>
    </source>
</evidence>
<dbReference type="InterPro" id="IPR057326">
    <property type="entry name" value="KR_dom"/>
</dbReference>
<dbReference type="Pfam" id="PF00668">
    <property type="entry name" value="Condensation"/>
    <property type="match status" value="1"/>
</dbReference>
<dbReference type="InterPro" id="IPR009081">
    <property type="entry name" value="PP-bd_ACP"/>
</dbReference>
<name>A0AAJ2N469_9BACL</name>
<dbReference type="Pfam" id="PF21394">
    <property type="entry name" value="Beta-ketacyl_N"/>
    <property type="match status" value="1"/>
</dbReference>
<dbReference type="InterPro" id="IPR016039">
    <property type="entry name" value="Thiolase-like"/>
</dbReference>
<dbReference type="Pfam" id="PF02801">
    <property type="entry name" value="Ketoacyl-synt_C"/>
    <property type="match status" value="1"/>
</dbReference>
<evidence type="ECO:0000256" key="5">
    <source>
        <dbReference type="ARBA" id="ARBA00022679"/>
    </source>
</evidence>
<dbReference type="InterPro" id="IPR020841">
    <property type="entry name" value="PKS_Beta-ketoAc_synthase_dom"/>
</dbReference>
<dbReference type="Gene3D" id="3.30.559.30">
    <property type="entry name" value="Nonribosomal peptide synthetase, condensation domain"/>
    <property type="match status" value="1"/>
</dbReference>
<dbReference type="SMART" id="SM00822">
    <property type="entry name" value="PKS_KR"/>
    <property type="match status" value="1"/>
</dbReference>
<dbReference type="InterPro" id="IPR036736">
    <property type="entry name" value="ACP-like_sf"/>
</dbReference>
<dbReference type="GO" id="GO:0005737">
    <property type="term" value="C:cytoplasm"/>
    <property type="evidence" value="ECO:0007669"/>
    <property type="project" value="TreeGrafter"/>
</dbReference>
<proteinExistence type="inferred from homology"/>
<dbReference type="Pfam" id="PF00501">
    <property type="entry name" value="AMP-binding"/>
    <property type="match status" value="1"/>
</dbReference>
<dbReference type="GO" id="GO:0017000">
    <property type="term" value="P:antibiotic biosynthetic process"/>
    <property type="evidence" value="ECO:0007669"/>
    <property type="project" value="UniProtKB-KW"/>
</dbReference>
<gene>
    <name evidence="10" type="ORF">RQP50_09560</name>
</gene>
<dbReference type="GO" id="GO:0004312">
    <property type="term" value="F:fatty acid synthase activity"/>
    <property type="evidence" value="ECO:0007669"/>
    <property type="project" value="TreeGrafter"/>
</dbReference>